<gene>
    <name evidence="1" type="ORF">DXC81_00645</name>
</gene>
<name>A0A2V2CQM0_9ACTN</name>
<evidence type="ECO:0000313" key="1">
    <source>
        <dbReference type="EMBL" id="RGL12207.1"/>
    </source>
</evidence>
<protein>
    <submittedName>
        <fullName evidence="1">DUF1648 domain-containing protein</fullName>
    </submittedName>
</protein>
<reference evidence="1 2" key="1">
    <citation type="submission" date="2018-08" db="EMBL/GenBank/DDBJ databases">
        <title>A genome reference for cultivated species of the human gut microbiota.</title>
        <authorList>
            <person name="Zou Y."/>
            <person name="Xue W."/>
            <person name="Luo G."/>
        </authorList>
    </citation>
    <scope>NUCLEOTIDE SEQUENCE [LARGE SCALE GENOMIC DNA]</scope>
    <source>
        <strain evidence="1 2">TF08-14</strain>
    </source>
</reference>
<accession>A0A2V2CQM0</accession>
<sequence length="125" mass="13583">MFKYGKKAGIMSIVLIVLAVVPLITAAIFVPQMPEQVAMRIAQSGEVMRWGSRYEMFVVPVFAVLLGLATYMSAGKQARAHEIDSPAMAVVTAERFLRNGIVTGVVLNLANAYMFYAALTGHGLF</sequence>
<comment type="caution">
    <text evidence="1">The sequence shown here is derived from an EMBL/GenBank/DDBJ whole genome shotgun (WGS) entry which is preliminary data.</text>
</comment>
<evidence type="ECO:0000313" key="2">
    <source>
        <dbReference type="Proteomes" id="UP000260943"/>
    </source>
</evidence>
<dbReference type="Proteomes" id="UP000260943">
    <property type="component" value="Unassembled WGS sequence"/>
</dbReference>
<dbReference type="RefSeq" id="WP_117678733.1">
    <property type="nucleotide sequence ID" value="NZ_CAJJKC010000015.1"/>
</dbReference>
<dbReference type="Pfam" id="PF07853">
    <property type="entry name" value="DUF1648"/>
    <property type="match status" value="1"/>
</dbReference>
<dbReference type="EMBL" id="QSRJ01000001">
    <property type="protein sequence ID" value="RGL12207.1"/>
    <property type="molecule type" value="Genomic_DNA"/>
</dbReference>
<proteinExistence type="predicted"/>
<dbReference type="AlphaFoldDB" id="A0A2V2CQM0"/>
<organism evidence="1 2">
    <name type="scientific">Collinsella tanakaei</name>
    <dbReference type="NCBI Taxonomy" id="626935"/>
    <lineage>
        <taxon>Bacteria</taxon>
        <taxon>Bacillati</taxon>
        <taxon>Actinomycetota</taxon>
        <taxon>Coriobacteriia</taxon>
        <taxon>Coriobacteriales</taxon>
        <taxon>Coriobacteriaceae</taxon>
        <taxon>Collinsella</taxon>
    </lineage>
</organism>
<dbReference type="InterPro" id="IPR012867">
    <property type="entry name" value="DUF1648"/>
</dbReference>